<feature type="compositionally biased region" description="Acidic residues" evidence="1">
    <location>
        <begin position="212"/>
        <end position="224"/>
    </location>
</feature>
<reference evidence="4" key="1">
    <citation type="journal article" date="2008" name="Nat. Genet.">
        <title>The Pristionchus pacificus genome provides a unique perspective on nematode lifestyle and parasitism.</title>
        <authorList>
            <person name="Dieterich C."/>
            <person name="Clifton S.W."/>
            <person name="Schuster L.N."/>
            <person name="Chinwalla A."/>
            <person name="Delehaunty K."/>
            <person name="Dinkelacker I."/>
            <person name="Fulton L."/>
            <person name="Fulton R."/>
            <person name="Godfrey J."/>
            <person name="Minx P."/>
            <person name="Mitreva M."/>
            <person name="Roeseler W."/>
            <person name="Tian H."/>
            <person name="Witte H."/>
            <person name="Yang S.P."/>
            <person name="Wilson R.K."/>
            <person name="Sommer R.J."/>
        </authorList>
    </citation>
    <scope>NUCLEOTIDE SEQUENCE [LARGE SCALE GENOMIC DNA]</scope>
    <source>
        <strain evidence="4">PS312</strain>
    </source>
</reference>
<evidence type="ECO:0000313" key="3">
    <source>
        <dbReference type="EnsemblMetazoa" id="PPA42859.1"/>
    </source>
</evidence>
<feature type="region of interest" description="Disordered" evidence="1">
    <location>
        <begin position="91"/>
        <end position="120"/>
    </location>
</feature>
<evidence type="ECO:0000313" key="4">
    <source>
        <dbReference type="Proteomes" id="UP000005239"/>
    </source>
</evidence>
<evidence type="ECO:0000256" key="1">
    <source>
        <dbReference type="SAM" id="MobiDB-lite"/>
    </source>
</evidence>
<sequence length="314" mass="34153">MMMRLLPAFPRLLLPTLMVLVMAAAIAQGESPPVPPVPPLPSSPYKMPVIPMFDLAKYWKCYTDLWSNPMQAFTDPMKVWNTMMCGWVTDGSTPDKPTAPEAAPKAETPKQGRQGSGPINISPEAALALTMFRREYQLQNGDQGASSNTVNRWPLPGQFSYIPDVPTYKSSPFVQAGAPTELGGAGGGMFSPLVSQPFFYVMPVRGRKVDDSSEEEKGDDDDKDESIKPRLPSVYPPPIVITSRPFPPPFGGTGGRVQFNQFPMLPRPQGVHQGGRPRSSHHNIIVNQAGDGQQTLITRGGGYGSSDSISVIQR</sequence>
<dbReference type="EnsemblMetazoa" id="PPA42859.1">
    <property type="protein sequence ID" value="PPA42859.1"/>
    <property type="gene ID" value="WBGene00281228"/>
</dbReference>
<keyword evidence="2" id="KW-0732">Signal</keyword>
<feature type="chain" id="PRO_5043399956" evidence="2">
    <location>
        <begin position="30"/>
        <end position="314"/>
    </location>
</feature>
<organism evidence="3 4">
    <name type="scientific">Pristionchus pacificus</name>
    <name type="common">Parasitic nematode worm</name>
    <dbReference type="NCBI Taxonomy" id="54126"/>
    <lineage>
        <taxon>Eukaryota</taxon>
        <taxon>Metazoa</taxon>
        <taxon>Ecdysozoa</taxon>
        <taxon>Nematoda</taxon>
        <taxon>Chromadorea</taxon>
        <taxon>Rhabditida</taxon>
        <taxon>Rhabditina</taxon>
        <taxon>Diplogasteromorpha</taxon>
        <taxon>Diplogasteroidea</taxon>
        <taxon>Neodiplogasteridae</taxon>
        <taxon>Pristionchus</taxon>
    </lineage>
</organism>
<feature type="region of interest" description="Disordered" evidence="1">
    <location>
        <begin position="207"/>
        <end position="241"/>
    </location>
</feature>
<feature type="signal peptide" evidence="2">
    <location>
        <begin position="1"/>
        <end position="29"/>
    </location>
</feature>
<protein>
    <submittedName>
        <fullName evidence="3">Uncharacterized protein</fullName>
    </submittedName>
</protein>
<reference evidence="3" key="2">
    <citation type="submission" date="2022-06" db="UniProtKB">
        <authorList>
            <consortium name="EnsemblMetazoa"/>
        </authorList>
    </citation>
    <scope>IDENTIFICATION</scope>
    <source>
        <strain evidence="3">PS312</strain>
    </source>
</reference>
<name>A0A2A6BHT5_PRIPA</name>
<feature type="region of interest" description="Disordered" evidence="1">
    <location>
        <begin position="263"/>
        <end position="282"/>
    </location>
</feature>
<accession>A0A8R1YYY8</accession>
<proteinExistence type="predicted"/>
<keyword evidence="4" id="KW-1185">Reference proteome</keyword>
<gene>
    <name evidence="3" type="primary">WBGene00281228</name>
</gene>
<accession>A0A2A6BHT5</accession>
<dbReference type="Proteomes" id="UP000005239">
    <property type="component" value="Unassembled WGS sequence"/>
</dbReference>
<dbReference type="AlphaFoldDB" id="A0A2A6BHT5"/>
<evidence type="ECO:0000256" key="2">
    <source>
        <dbReference type="SAM" id="SignalP"/>
    </source>
</evidence>